<accession>A0A3A8PZH6</accession>
<sequence>MRFRYVNSGSVRGAVNVDCIAVVQSIANLGASPPAGLGGLLTNTPDGTAVVSASAWPDDDPTARLTVQMPHVVVKVVQLLDGDTSKPLEPGPHVPDVRNDYFQLREKSFIQT</sequence>
<name>A0A3A8PZH6_9BACT</name>
<protein>
    <submittedName>
        <fullName evidence="1">Uncharacterized protein</fullName>
    </submittedName>
</protein>
<proteinExistence type="predicted"/>
<dbReference type="AlphaFoldDB" id="A0A3A8PZH6"/>
<evidence type="ECO:0000313" key="1">
    <source>
        <dbReference type="EMBL" id="RKH61906.1"/>
    </source>
</evidence>
<dbReference type="EMBL" id="RAWB01000087">
    <property type="protein sequence ID" value="RKH61906.1"/>
    <property type="molecule type" value="Genomic_DNA"/>
</dbReference>
<keyword evidence="2" id="KW-1185">Reference proteome</keyword>
<gene>
    <name evidence="1" type="ORF">D7V93_11040</name>
</gene>
<reference evidence="2" key="1">
    <citation type="submission" date="2018-09" db="EMBL/GenBank/DDBJ databases">
        <authorList>
            <person name="Livingstone P.G."/>
            <person name="Whitworth D.E."/>
        </authorList>
    </citation>
    <scope>NUCLEOTIDE SEQUENCE [LARGE SCALE GENOMIC DNA]</scope>
    <source>
        <strain evidence="2">CA051B</strain>
    </source>
</reference>
<organism evidence="1 2">
    <name type="scientific">Corallococcus llansteffanensis</name>
    <dbReference type="NCBI Taxonomy" id="2316731"/>
    <lineage>
        <taxon>Bacteria</taxon>
        <taxon>Pseudomonadati</taxon>
        <taxon>Myxococcota</taxon>
        <taxon>Myxococcia</taxon>
        <taxon>Myxococcales</taxon>
        <taxon>Cystobacterineae</taxon>
        <taxon>Myxococcaceae</taxon>
        <taxon>Corallococcus</taxon>
    </lineage>
</organism>
<dbReference type="Proteomes" id="UP000272888">
    <property type="component" value="Unassembled WGS sequence"/>
</dbReference>
<evidence type="ECO:0000313" key="2">
    <source>
        <dbReference type="Proteomes" id="UP000272888"/>
    </source>
</evidence>
<comment type="caution">
    <text evidence="1">The sequence shown here is derived from an EMBL/GenBank/DDBJ whole genome shotgun (WGS) entry which is preliminary data.</text>
</comment>